<comment type="caution">
    <text evidence="1">The sequence shown here is derived from an EMBL/GenBank/DDBJ whole genome shotgun (WGS) entry which is preliminary data.</text>
</comment>
<evidence type="ECO:0000313" key="2">
    <source>
        <dbReference type="Proteomes" id="UP001172102"/>
    </source>
</evidence>
<accession>A0AA40DQ92</accession>
<proteinExistence type="predicted"/>
<reference evidence="1" key="1">
    <citation type="submission" date="2023-06" db="EMBL/GenBank/DDBJ databases">
        <title>Genome-scale phylogeny and comparative genomics of the fungal order Sordariales.</title>
        <authorList>
            <consortium name="Lawrence Berkeley National Laboratory"/>
            <person name="Hensen N."/>
            <person name="Bonometti L."/>
            <person name="Westerberg I."/>
            <person name="Brannstrom I.O."/>
            <person name="Guillou S."/>
            <person name="Cros-Aarteil S."/>
            <person name="Calhoun S."/>
            <person name="Haridas S."/>
            <person name="Kuo A."/>
            <person name="Mondo S."/>
            <person name="Pangilinan J."/>
            <person name="Riley R."/>
            <person name="Labutti K."/>
            <person name="Andreopoulos B."/>
            <person name="Lipzen A."/>
            <person name="Chen C."/>
            <person name="Yanf M."/>
            <person name="Daum C."/>
            <person name="Ng V."/>
            <person name="Clum A."/>
            <person name="Steindorff A."/>
            <person name="Ohm R."/>
            <person name="Martin F."/>
            <person name="Silar P."/>
            <person name="Natvig D."/>
            <person name="Lalanne C."/>
            <person name="Gautier V."/>
            <person name="Ament-Velasquez S.L."/>
            <person name="Kruys A."/>
            <person name="Hutchinson M.I."/>
            <person name="Powell A.J."/>
            <person name="Barry K."/>
            <person name="Miller A.N."/>
            <person name="Grigoriev I.V."/>
            <person name="Debuchy R."/>
            <person name="Gladieux P."/>
            <person name="Thoren M.H."/>
            <person name="Johannesson H."/>
        </authorList>
    </citation>
    <scope>NUCLEOTIDE SEQUENCE</scope>
    <source>
        <strain evidence="1">SMH4607-1</strain>
    </source>
</reference>
<gene>
    <name evidence="1" type="ORF">B0H67DRAFT_603155</name>
</gene>
<dbReference type="AlphaFoldDB" id="A0AA40DQ92"/>
<organism evidence="1 2">
    <name type="scientific">Lasiosphaeris hirsuta</name>
    <dbReference type="NCBI Taxonomy" id="260670"/>
    <lineage>
        <taxon>Eukaryota</taxon>
        <taxon>Fungi</taxon>
        <taxon>Dikarya</taxon>
        <taxon>Ascomycota</taxon>
        <taxon>Pezizomycotina</taxon>
        <taxon>Sordariomycetes</taxon>
        <taxon>Sordariomycetidae</taxon>
        <taxon>Sordariales</taxon>
        <taxon>Lasiosphaeriaceae</taxon>
        <taxon>Lasiosphaeris</taxon>
    </lineage>
</organism>
<dbReference type="Proteomes" id="UP001172102">
    <property type="component" value="Unassembled WGS sequence"/>
</dbReference>
<protein>
    <submittedName>
        <fullName evidence="1">Uncharacterized protein</fullName>
    </submittedName>
</protein>
<sequence length="365" mass="41860">MSTKIEGVHPDVKLIAPPTTYDDEGLPTGFAVKEPEPVVVFPAGAQPFRFMGLPPMVQAEIFKMWLWKAEQLIHCFSRLDPLVEPDDFPGAAELGDRRTGFRNRFYWGPRGCSITYDGHKPGDLLKVLLVCKHFLFIGSHCFYGLNTFAFSSLGEFYRFCNGIGAARTDRLQNLEITLLGNQHITLKPEPRRNGAPRANKQAASLRTHALCRLTECHRLRTLVVHVNESGSSYVRRRYEGKELIKWMAGKTAGQPNHRKLRALRTVQGMDFIYQLRGMIWVRFYDLTREMEADNGSRFTIKDWSFTEDVMNTSTMRKVESRRERCQLENLAELEGLENYQPSDNSWKVVKTFFVDDEEAARDAKA</sequence>
<dbReference type="EMBL" id="JAUKUA010000006">
    <property type="protein sequence ID" value="KAK0708078.1"/>
    <property type="molecule type" value="Genomic_DNA"/>
</dbReference>
<keyword evidence="2" id="KW-1185">Reference proteome</keyword>
<name>A0AA40DQ92_9PEZI</name>
<evidence type="ECO:0000313" key="1">
    <source>
        <dbReference type="EMBL" id="KAK0708078.1"/>
    </source>
</evidence>